<dbReference type="AlphaFoldDB" id="A0A9W9QWV6"/>
<name>A0A9W9QWV6_PENBR</name>
<dbReference type="PANTHER" id="PTHR35391">
    <property type="entry name" value="C2H2-TYPE DOMAIN-CONTAINING PROTEIN-RELATED"/>
    <property type="match status" value="1"/>
</dbReference>
<reference evidence="3" key="2">
    <citation type="journal article" date="2023" name="IMA Fungus">
        <title>Comparative genomic study of the Penicillium genus elucidates a diverse pangenome and 15 lateral gene transfer events.</title>
        <authorList>
            <person name="Petersen C."/>
            <person name="Sorensen T."/>
            <person name="Nielsen M.R."/>
            <person name="Sondergaard T.E."/>
            <person name="Sorensen J.L."/>
            <person name="Fitzpatrick D.A."/>
            <person name="Frisvad J.C."/>
            <person name="Nielsen K.L."/>
        </authorList>
    </citation>
    <scope>NUCLEOTIDE SEQUENCE</scope>
    <source>
        <strain evidence="3">IBT 35675</strain>
    </source>
</reference>
<comment type="caution">
    <text evidence="3">The sequence shown here is derived from an EMBL/GenBank/DDBJ whole genome shotgun (WGS) entry which is preliminary data.</text>
</comment>
<accession>A0A9W9QWV6</accession>
<proteinExistence type="predicted"/>
<dbReference type="PANTHER" id="PTHR35391:SF5">
    <property type="entry name" value="DUF6590 DOMAIN-CONTAINING PROTEIN"/>
    <property type="match status" value="1"/>
</dbReference>
<feature type="domain" description="DUF6590" evidence="2">
    <location>
        <begin position="1"/>
        <end position="153"/>
    </location>
</feature>
<feature type="region of interest" description="Disordered" evidence="1">
    <location>
        <begin position="1"/>
        <end position="28"/>
    </location>
</feature>
<protein>
    <recommendedName>
        <fullName evidence="2">DUF6590 domain-containing protein</fullName>
    </recommendedName>
</protein>
<evidence type="ECO:0000259" key="2">
    <source>
        <dbReference type="Pfam" id="PF20233"/>
    </source>
</evidence>
<keyword evidence="4" id="KW-1185">Reference proteome</keyword>
<evidence type="ECO:0000256" key="1">
    <source>
        <dbReference type="SAM" id="MobiDB-lite"/>
    </source>
</evidence>
<evidence type="ECO:0000313" key="3">
    <source>
        <dbReference type="EMBL" id="KAJ5346349.1"/>
    </source>
</evidence>
<reference evidence="3" key="1">
    <citation type="submission" date="2022-12" db="EMBL/GenBank/DDBJ databases">
        <authorList>
            <person name="Petersen C."/>
        </authorList>
    </citation>
    <scope>NUCLEOTIDE SEQUENCE</scope>
    <source>
        <strain evidence="3">IBT 35675</strain>
    </source>
</reference>
<dbReference type="Pfam" id="PF20233">
    <property type="entry name" value="DUF6590"/>
    <property type="match status" value="1"/>
</dbReference>
<sequence length="162" mass="18426">MLYHENAGSRGPRNSKQGPPRNSPQFIKGKYQEPIYSSIRRMIVVKQQQGCCCPITTYGGQGAAKPGIDRTKHAVIYMQGEEPPVQGDVRRMTKQSLEVEPIRHENRHSGRFEHKPSLDSMSRVNFGKVYTVEHNVKVLPVGQVTRKSMELLLEYFNESLSK</sequence>
<dbReference type="EMBL" id="JAPZBR010000007">
    <property type="protein sequence ID" value="KAJ5346349.1"/>
    <property type="molecule type" value="Genomic_DNA"/>
</dbReference>
<dbReference type="InterPro" id="IPR046497">
    <property type="entry name" value="DUF6590"/>
</dbReference>
<gene>
    <name evidence="3" type="ORF">N7541_008831</name>
</gene>
<dbReference type="Proteomes" id="UP001148299">
    <property type="component" value="Unassembled WGS sequence"/>
</dbReference>
<evidence type="ECO:0000313" key="4">
    <source>
        <dbReference type="Proteomes" id="UP001148299"/>
    </source>
</evidence>
<organism evidence="3 4">
    <name type="scientific">Penicillium brevicompactum</name>
    <dbReference type="NCBI Taxonomy" id="5074"/>
    <lineage>
        <taxon>Eukaryota</taxon>
        <taxon>Fungi</taxon>
        <taxon>Dikarya</taxon>
        <taxon>Ascomycota</taxon>
        <taxon>Pezizomycotina</taxon>
        <taxon>Eurotiomycetes</taxon>
        <taxon>Eurotiomycetidae</taxon>
        <taxon>Eurotiales</taxon>
        <taxon>Aspergillaceae</taxon>
        <taxon>Penicillium</taxon>
    </lineage>
</organism>